<keyword evidence="2" id="KW-1185">Reference proteome</keyword>
<evidence type="ECO:0000313" key="2">
    <source>
        <dbReference type="Proteomes" id="UP000502823"/>
    </source>
</evidence>
<comment type="caution">
    <text evidence="1">The sequence shown here is derived from an EMBL/GenBank/DDBJ whole genome shotgun (WGS) entry which is preliminary data.</text>
</comment>
<name>A0A6L2PD61_COPFO</name>
<gene>
    <name evidence="1" type="ORF">Cfor_07900</name>
</gene>
<evidence type="ECO:0000313" key="1">
    <source>
        <dbReference type="EMBL" id="GFG28278.1"/>
    </source>
</evidence>
<reference evidence="2" key="1">
    <citation type="submission" date="2020-01" db="EMBL/GenBank/DDBJ databases">
        <title>Draft genome sequence of the Termite Coptotermes fromosanus.</title>
        <authorList>
            <person name="Itakura S."/>
            <person name="Yosikawa Y."/>
            <person name="Umezawa K."/>
        </authorList>
    </citation>
    <scope>NUCLEOTIDE SEQUENCE [LARGE SCALE GENOMIC DNA]</scope>
</reference>
<feature type="non-terminal residue" evidence="1">
    <location>
        <position position="1"/>
    </location>
</feature>
<dbReference type="InParanoid" id="A0A6L2PD61"/>
<dbReference type="EMBL" id="BLKM01003281">
    <property type="protein sequence ID" value="GFG28278.1"/>
    <property type="molecule type" value="Genomic_DNA"/>
</dbReference>
<dbReference type="AlphaFoldDB" id="A0A6L2PD61"/>
<organism evidence="1 2">
    <name type="scientific">Coptotermes formosanus</name>
    <name type="common">Formosan subterranean termite</name>
    <dbReference type="NCBI Taxonomy" id="36987"/>
    <lineage>
        <taxon>Eukaryota</taxon>
        <taxon>Metazoa</taxon>
        <taxon>Ecdysozoa</taxon>
        <taxon>Arthropoda</taxon>
        <taxon>Hexapoda</taxon>
        <taxon>Insecta</taxon>
        <taxon>Pterygota</taxon>
        <taxon>Neoptera</taxon>
        <taxon>Polyneoptera</taxon>
        <taxon>Dictyoptera</taxon>
        <taxon>Blattodea</taxon>
        <taxon>Blattoidea</taxon>
        <taxon>Termitoidae</taxon>
        <taxon>Rhinotermitidae</taxon>
        <taxon>Coptotermes</taxon>
    </lineage>
</organism>
<accession>A0A6L2PD61</accession>
<protein>
    <submittedName>
        <fullName evidence="1">Uncharacterized protein</fullName>
    </submittedName>
</protein>
<proteinExistence type="predicted"/>
<sequence length="163" mass="18278">LFQNVPHLKLLPGIRLGRLGTQLYYSNEKIPFVQPHCKLKNLGININPLKPKQVQDAGAKLVSIAHRCQTLPLKPYQKLNLLIQKRDGGLGLPRLEHLVPLALLRGRRALAEIEDSLIGDITEPDYHFQRMTLTASSLGSFWPVSLNEFNQLKCRLKAGDSNG</sequence>
<dbReference type="Proteomes" id="UP000502823">
    <property type="component" value="Unassembled WGS sequence"/>
</dbReference>